<dbReference type="GO" id="GO:0007464">
    <property type="term" value="P:R3/R4 cell fate commitment"/>
    <property type="evidence" value="ECO:0007669"/>
    <property type="project" value="UniProtKB-ARBA"/>
</dbReference>
<feature type="compositionally biased region" description="Basic and acidic residues" evidence="12">
    <location>
        <begin position="335"/>
        <end position="348"/>
    </location>
</feature>
<keyword evidence="7" id="KW-0524">Neurogenesis</keyword>
<evidence type="ECO:0000256" key="12">
    <source>
        <dbReference type="SAM" id="MobiDB-lite"/>
    </source>
</evidence>
<evidence type="ECO:0000256" key="9">
    <source>
        <dbReference type="ARBA" id="ARBA00023163"/>
    </source>
</evidence>
<dbReference type="PANTHER" id="PTHR23110:SF111">
    <property type="entry name" value="LONGITUDINALS LACKING PROTEIN, ISOFORMS F_I_K_T"/>
    <property type="match status" value="1"/>
</dbReference>
<evidence type="ECO:0000259" key="13">
    <source>
        <dbReference type="PROSITE" id="PS50097"/>
    </source>
</evidence>
<dbReference type="SMART" id="SM00225">
    <property type="entry name" value="BTB"/>
    <property type="match status" value="1"/>
</dbReference>
<keyword evidence="8" id="KW-0805">Transcription regulation</keyword>
<dbReference type="KEGG" id="pbar:105429158"/>
<evidence type="ECO:0000256" key="3">
    <source>
        <dbReference type="ARBA" id="ARBA00022723"/>
    </source>
</evidence>
<gene>
    <name evidence="15 16" type="primary">LOC105429158</name>
</gene>
<feature type="compositionally biased region" description="Acidic residues" evidence="12">
    <location>
        <begin position="215"/>
        <end position="224"/>
    </location>
</feature>
<feature type="region of interest" description="Disordered" evidence="12">
    <location>
        <begin position="332"/>
        <end position="359"/>
    </location>
</feature>
<dbReference type="AlphaFoldDB" id="A0A6I9WCT0"/>
<keyword evidence="6" id="KW-0862">Zinc</keyword>
<keyword evidence="9" id="KW-0804">Transcription</keyword>
<dbReference type="CDD" id="cd18315">
    <property type="entry name" value="BTB_POZ_BAB-like"/>
    <property type="match status" value="1"/>
</dbReference>
<keyword evidence="5" id="KW-0221">Differentiation</keyword>
<dbReference type="GO" id="GO:0007526">
    <property type="term" value="P:larval somatic muscle development"/>
    <property type="evidence" value="ECO:0007669"/>
    <property type="project" value="UniProtKB-ARBA"/>
</dbReference>
<dbReference type="RefSeq" id="XP_025074549.1">
    <property type="nucleotide sequence ID" value="XM_025218764.1"/>
</dbReference>
<dbReference type="Gene3D" id="3.30.710.10">
    <property type="entry name" value="Potassium Channel Kv1.1, Chain A"/>
    <property type="match status" value="1"/>
</dbReference>
<comment type="function">
    <text evidence="11">Putative transcription factor required for axon growth and guidance in the central and peripheral nervous systems. Repels CNS axons away from the midline by promoting the expression of the midline repellent sli and its receptor robo.</text>
</comment>
<organism evidence="14 15">
    <name type="scientific">Pogonomyrmex barbatus</name>
    <name type="common">red harvester ant</name>
    <dbReference type="NCBI Taxonomy" id="144034"/>
    <lineage>
        <taxon>Eukaryota</taxon>
        <taxon>Metazoa</taxon>
        <taxon>Ecdysozoa</taxon>
        <taxon>Arthropoda</taxon>
        <taxon>Hexapoda</taxon>
        <taxon>Insecta</taxon>
        <taxon>Pterygota</taxon>
        <taxon>Neoptera</taxon>
        <taxon>Endopterygota</taxon>
        <taxon>Hymenoptera</taxon>
        <taxon>Apocrita</taxon>
        <taxon>Aculeata</taxon>
        <taxon>Formicoidea</taxon>
        <taxon>Formicidae</taxon>
        <taxon>Myrmicinae</taxon>
        <taxon>Pogonomyrmex</taxon>
    </lineage>
</organism>
<dbReference type="PROSITE" id="PS50097">
    <property type="entry name" value="BTB"/>
    <property type="match status" value="1"/>
</dbReference>
<sequence length="359" mass="41230">MATTLSSKEFSLKWNNFSNNLTFGFLSHLSENNLVDVTLAVEGQLLAAHKLVLSVCSPYFKNIFKENPCQHPVIILKDVKHAEIISLLKFMYQGEVNVKQEDLPTFLKVAQMLQIKGLEGGEKQIIPLLSDYVNIDLQDNSKDVNALSEAPNDLENRINILDMSVQSHRITKRNIETRKKRMVDRACMENNYNLIKKCRNELNINSNDNVCLLSDNDEKDDENESSSKKDKYEVETKVEASDNNNEEIIELSNQIISKSNEHLEENLLQSAVEPVTYRLSSRGRPQLIYRGYVYNLTSHSKVCNNSHYRCAEQHRGCRGKCSVIAERFMPTGVNEHNHPPSYESEHDYRKKKYLDTDNS</sequence>
<accession>A0A6I9WCT0</accession>
<dbReference type="GO" id="GO:0008270">
    <property type="term" value="F:zinc ion binding"/>
    <property type="evidence" value="ECO:0007669"/>
    <property type="project" value="UniProtKB-KW"/>
</dbReference>
<dbReference type="RefSeq" id="XP_011640243.1">
    <property type="nucleotide sequence ID" value="XM_011641941.1"/>
</dbReference>
<evidence type="ECO:0000313" key="16">
    <source>
        <dbReference type="RefSeq" id="XP_025074549.1"/>
    </source>
</evidence>
<keyword evidence="2" id="KW-0217">Developmental protein</keyword>
<feature type="domain" description="BTB" evidence="13">
    <location>
        <begin position="35"/>
        <end position="100"/>
    </location>
</feature>
<dbReference type="InterPro" id="IPR051095">
    <property type="entry name" value="Dros_DevTransReg"/>
</dbReference>
<dbReference type="GO" id="GO:0045476">
    <property type="term" value="P:nurse cell apoptotic process"/>
    <property type="evidence" value="ECO:0007669"/>
    <property type="project" value="UniProtKB-ARBA"/>
</dbReference>
<dbReference type="InterPro" id="IPR011333">
    <property type="entry name" value="SKP1/BTB/POZ_sf"/>
</dbReference>
<dbReference type="GO" id="GO:0006357">
    <property type="term" value="P:regulation of transcription by RNA polymerase II"/>
    <property type="evidence" value="ECO:0007669"/>
    <property type="project" value="TreeGrafter"/>
</dbReference>
<evidence type="ECO:0000256" key="2">
    <source>
        <dbReference type="ARBA" id="ARBA00022473"/>
    </source>
</evidence>
<reference evidence="15 16" key="1">
    <citation type="submission" date="2025-04" db="UniProtKB">
        <authorList>
            <consortium name="RefSeq"/>
        </authorList>
    </citation>
    <scope>IDENTIFICATION</scope>
</reference>
<evidence type="ECO:0000256" key="7">
    <source>
        <dbReference type="ARBA" id="ARBA00022902"/>
    </source>
</evidence>
<dbReference type="GO" id="GO:0005634">
    <property type="term" value="C:nucleus"/>
    <property type="evidence" value="ECO:0007669"/>
    <property type="project" value="UniProtKB-SubCell"/>
</dbReference>
<dbReference type="GO" id="GO:0035167">
    <property type="term" value="P:larval lymph gland hemopoiesis"/>
    <property type="evidence" value="ECO:0007669"/>
    <property type="project" value="UniProtKB-ARBA"/>
</dbReference>
<dbReference type="InterPro" id="IPR000210">
    <property type="entry name" value="BTB/POZ_dom"/>
</dbReference>
<dbReference type="GO" id="GO:0016199">
    <property type="term" value="P:axon midline choice point recognition"/>
    <property type="evidence" value="ECO:0007669"/>
    <property type="project" value="UniProtKB-ARBA"/>
</dbReference>
<feature type="compositionally biased region" description="Basic and acidic residues" evidence="12">
    <location>
        <begin position="225"/>
        <end position="239"/>
    </location>
</feature>
<evidence type="ECO:0000313" key="15">
    <source>
        <dbReference type="RefSeq" id="XP_011640243.1"/>
    </source>
</evidence>
<keyword evidence="4" id="KW-0863">Zinc-finger</keyword>
<evidence type="ECO:0000313" key="14">
    <source>
        <dbReference type="Proteomes" id="UP000504615"/>
    </source>
</evidence>
<keyword evidence="14" id="KW-1185">Reference proteome</keyword>
<dbReference type="PANTHER" id="PTHR23110">
    <property type="entry name" value="BTB DOMAIN TRANSCRIPTION FACTOR"/>
    <property type="match status" value="1"/>
</dbReference>
<dbReference type="GeneID" id="105429158"/>
<dbReference type="GO" id="GO:0045467">
    <property type="term" value="P:R7 cell development"/>
    <property type="evidence" value="ECO:0007669"/>
    <property type="project" value="UniProtKB-ARBA"/>
</dbReference>
<protein>
    <submittedName>
        <fullName evidence="15 16">Protein abrupt-like isoform X1</fullName>
    </submittedName>
</protein>
<name>A0A6I9WCT0_9HYME</name>
<keyword evidence="3" id="KW-0479">Metal-binding</keyword>
<dbReference type="Proteomes" id="UP000504615">
    <property type="component" value="Unplaced"/>
</dbReference>
<dbReference type="Gene3D" id="2.20.25.240">
    <property type="match status" value="1"/>
</dbReference>
<dbReference type="InterPro" id="IPR007588">
    <property type="entry name" value="Znf_FLYWCH"/>
</dbReference>
<dbReference type="Pfam" id="PF00651">
    <property type="entry name" value="BTB"/>
    <property type="match status" value="1"/>
</dbReference>
<feature type="region of interest" description="Disordered" evidence="12">
    <location>
        <begin position="214"/>
        <end position="239"/>
    </location>
</feature>
<evidence type="ECO:0000256" key="11">
    <source>
        <dbReference type="ARBA" id="ARBA00037382"/>
    </source>
</evidence>
<evidence type="ECO:0000256" key="8">
    <source>
        <dbReference type="ARBA" id="ARBA00023015"/>
    </source>
</evidence>
<evidence type="ECO:0000256" key="5">
    <source>
        <dbReference type="ARBA" id="ARBA00022782"/>
    </source>
</evidence>
<evidence type="ECO:0000256" key="10">
    <source>
        <dbReference type="ARBA" id="ARBA00023242"/>
    </source>
</evidence>
<evidence type="ECO:0000256" key="1">
    <source>
        <dbReference type="ARBA" id="ARBA00004123"/>
    </source>
</evidence>
<keyword evidence="10" id="KW-0539">Nucleus</keyword>
<dbReference type="SUPFAM" id="SSF54695">
    <property type="entry name" value="POZ domain"/>
    <property type="match status" value="1"/>
</dbReference>
<dbReference type="GO" id="GO:0048813">
    <property type="term" value="P:dendrite morphogenesis"/>
    <property type="evidence" value="ECO:0007669"/>
    <property type="project" value="UniProtKB-ARBA"/>
</dbReference>
<comment type="subcellular location">
    <subcellularLocation>
        <location evidence="1">Nucleus</location>
    </subcellularLocation>
</comment>
<dbReference type="Pfam" id="PF04500">
    <property type="entry name" value="FLYWCH"/>
    <property type="match status" value="1"/>
</dbReference>
<dbReference type="GO" id="GO:0008406">
    <property type="term" value="P:gonad development"/>
    <property type="evidence" value="ECO:0007669"/>
    <property type="project" value="UniProtKB-ARBA"/>
</dbReference>
<evidence type="ECO:0000256" key="4">
    <source>
        <dbReference type="ARBA" id="ARBA00022771"/>
    </source>
</evidence>
<evidence type="ECO:0000256" key="6">
    <source>
        <dbReference type="ARBA" id="ARBA00022833"/>
    </source>
</evidence>
<proteinExistence type="predicted"/>
<dbReference type="OrthoDB" id="2311693at2759"/>